<dbReference type="PANTHER" id="PTHR33627:SF1">
    <property type="entry name" value="TRANSPOSASE"/>
    <property type="match status" value="1"/>
</dbReference>
<name>A0ABN2PIS0_9ACTN</name>
<gene>
    <name evidence="2" type="ORF">GCM10009716_32640</name>
</gene>
<dbReference type="EMBL" id="BAAAMJ010000032">
    <property type="protein sequence ID" value="GAA1921525.1"/>
    <property type="molecule type" value="Genomic_DNA"/>
</dbReference>
<accession>A0ABN2PIS0</accession>
<comment type="caution">
    <text evidence="2">The sequence shown here is derived from an EMBL/GenBank/DDBJ whole genome shotgun (WGS) entry which is preliminary data.</text>
</comment>
<keyword evidence="3" id="KW-1185">Reference proteome</keyword>
<organism evidence="2 3">
    <name type="scientific">Streptomyces sodiiphilus</name>
    <dbReference type="NCBI Taxonomy" id="226217"/>
    <lineage>
        <taxon>Bacteria</taxon>
        <taxon>Bacillati</taxon>
        <taxon>Actinomycetota</taxon>
        <taxon>Actinomycetes</taxon>
        <taxon>Kitasatosporales</taxon>
        <taxon>Streptomycetaceae</taxon>
        <taxon>Streptomyces</taxon>
    </lineage>
</organism>
<reference evidence="2 3" key="1">
    <citation type="journal article" date="2019" name="Int. J. Syst. Evol. Microbiol.">
        <title>The Global Catalogue of Microorganisms (GCM) 10K type strain sequencing project: providing services to taxonomists for standard genome sequencing and annotation.</title>
        <authorList>
            <consortium name="The Broad Institute Genomics Platform"/>
            <consortium name="The Broad Institute Genome Sequencing Center for Infectious Disease"/>
            <person name="Wu L."/>
            <person name="Ma J."/>
        </authorList>
    </citation>
    <scope>NUCLEOTIDE SEQUENCE [LARGE SCALE GENOMIC DNA]</scope>
    <source>
        <strain evidence="2 3">JCM 13581</strain>
    </source>
</reference>
<dbReference type="InterPro" id="IPR039365">
    <property type="entry name" value="IS701-like"/>
</dbReference>
<evidence type="ECO:0000313" key="3">
    <source>
        <dbReference type="Proteomes" id="UP001501303"/>
    </source>
</evidence>
<sequence>MSSAAALHTDNRSSDEQHCLPLDVSGVEDFVLAELGSRLFLSLPRSDQRRRGMHYLQALIAAEGRKSIRNIAAVLGGSATEQSLHHFVASSTWGWKPVRRALAEHVVSVAPPQAWVARSMVIPKAGENSVGVERKFLPYTGQVLNAQYAVGVWAASETGSFPVNWRLHLSDAWLEDGARRLQASIPEAVASESLADCAHEAYLGMMRSWGLPDRPVVLDGHATDAADAAATVRSYHAAGVQVLARVPGSTRLEVTDPLLRGRSGTSTAHQIMAAARDLRRPVAWRAHRPGRPARRSLVGVVRTRIPSPVRVPRRRGGDLVLLGVGEHGRAWPGELWLTTMTDTPAAELLRLTRLVDRVDHDFREIAERVGIRDYTGRSFAGWHRHVTLASAAHAVVALSRMGDEARALC</sequence>
<dbReference type="Proteomes" id="UP001501303">
    <property type="component" value="Unassembled WGS sequence"/>
</dbReference>
<dbReference type="PANTHER" id="PTHR33627">
    <property type="entry name" value="TRANSPOSASE"/>
    <property type="match status" value="1"/>
</dbReference>
<dbReference type="RefSeq" id="WP_344262983.1">
    <property type="nucleotide sequence ID" value="NZ_BAAAMJ010000032.1"/>
</dbReference>
<dbReference type="InterPro" id="IPR038721">
    <property type="entry name" value="IS701-like_DDE_dom"/>
</dbReference>
<evidence type="ECO:0000259" key="1">
    <source>
        <dbReference type="Pfam" id="PF13546"/>
    </source>
</evidence>
<dbReference type="Pfam" id="PF13546">
    <property type="entry name" value="DDE_5"/>
    <property type="match status" value="1"/>
</dbReference>
<feature type="domain" description="Transposase IS701-like DDE" evidence="1">
    <location>
        <begin position="39"/>
        <end position="286"/>
    </location>
</feature>
<protein>
    <submittedName>
        <fullName evidence="2">Transposase</fullName>
    </submittedName>
</protein>
<proteinExistence type="predicted"/>
<evidence type="ECO:0000313" key="2">
    <source>
        <dbReference type="EMBL" id="GAA1921525.1"/>
    </source>
</evidence>